<name>A0A9D1J8P0_9FIRM</name>
<dbReference type="SUPFAM" id="SSF56235">
    <property type="entry name" value="N-terminal nucleophile aminohydrolases (Ntn hydrolases)"/>
    <property type="match status" value="1"/>
</dbReference>
<evidence type="ECO:0000256" key="2">
    <source>
        <dbReference type="ARBA" id="ARBA00022801"/>
    </source>
</evidence>
<comment type="caution">
    <text evidence="4">The sequence shown here is derived from an EMBL/GenBank/DDBJ whole genome shotgun (WGS) entry which is preliminary data.</text>
</comment>
<reference evidence="4" key="1">
    <citation type="submission" date="2020-10" db="EMBL/GenBank/DDBJ databases">
        <authorList>
            <person name="Gilroy R."/>
        </authorList>
    </citation>
    <scope>NUCLEOTIDE SEQUENCE</scope>
    <source>
        <strain evidence="4">ChiW16-3235</strain>
    </source>
</reference>
<dbReference type="PANTHER" id="PTHR35527:SF2">
    <property type="entry name" value="HYDROLASE"/>
    <property type="match status" value="1"/>
</dbReference>
<dbReference type="Pfam" id="PF02275">
    <property type="entry name" value="CBAH"/>
    <property type="match status" value="1"/>
</dbReference>
<dbReference type="EMBL" id="DVHK01000011">
    <property type="protein sequence ID" value="HIR66516.1"/>
    <property type="molecule type" value="Genomic_DNA"/>
</dbReference>
<dbReference type="InterPro" id="IPR029055">
    <property type="entry name" value="Ntn_hydrolases_N"/>
</dbReference>
<dbReference type="GO" id="GO:0016787">
    <property type="term" value="F:hydrolase activity"/>
    <property type="evidence" value="ECO:0007669"/>
    <property type="project" value="UniProtKB-KW"/>
</dbReference>
<dbReference type="PANTHER" id="PTHR35527">
    <property type="entry name" value="CHOLOYLGLYCINE HYDROLASE"/>
    <property type="match status" value="1"/>
</dbReference>
<sequence length="307" mass="33295">MCTAVSFRKRGFYFGRTLDNDSSFGEEVVIAPRGFYLRGAREHYAIIGMATVREGYPLYYDGMNEKGLCMAGLNFPGNAGYNPPSAGAENVPQYNLLPHILGSCASVAEAARALKAINLTDEPFSADMPAAPLHWMISDGQRDLVAECVEGRMQLYENTVGVLTNNPPFPVQYAALSDYMALSSDEPRNAFCPALGLKPYCKGMGAMGLPGDYSSHSRFVRAAFVRNNYELCEGEDGESALARILSAVEVPRGCCRSGDGWEVTLYSSRMDAAHGVYSYTTYKNRAAERVALGGVSGDALVRFTADT</sequence>
<dbReference type="AlphaFoldDB" id="A0A9D1J8P0"/>
<organism evidence="4 5">
    <name type="scientific">Candidatus Coproplasma avicola</name>
    <dbReference type="NCBI Taxonomy" id="2840744"/>
    <lineage>
        <taxon>Bacteria</taxon>
        <taxon>Bacillati</taxon>
        <taxon>Bacillota</taxon>
        <taxon>Clostridia</taxon>
        <taxon>Eubacteriales</taxon>
        <taxon>Candidatus Coproplasma</taxon>
    </lineage>
</organism>
<evidence type="ECO:0000313" key="4">
    <source>
        <dbReference type="EMBL" id="HIR66516.1"/>
    </source>
</evidence>
<gene>
    <name evidence="4" type="ORF">IAB94_00535</name>
</gene>
<evidence type="ECO:0000259" key="3">
    <source>
        <dbReference type="Pfam" id="PF02275"/>
    </source>
</evidence>
<dbReference type="InterPro" id="IPR052193">
    <property type="entry name" value="Peptidase_C59"/>
</dbReference>
<dbReference type="Proteomes" id="UP000823913">
    <property type="component" value="Unassembled WGS sequence"/>
</dbReference>
<reference evidence="4" key="2">
    <citation type="journal article" date="2021" name="PeerJ">
        <title>Extensive microbial diversity within the chicken gut microbiome revealed by metagenomics and culture.</title>
        <authorList>
            <person name="Gilroy R."/>
            <person name="Ravi A."/>
            <person name="Getino M."/>
            <person name="Pursley I."/>
            <person name="Horton D.L."/>
            <person name="Alikhan N.F."/>
            <person name="Baker D."/>
            <person name="Gharbi K."/>
            <person name="Hall N."/>
            <person name="Watson M."/>
            <person name="Adriaenssens E.M."/>
            <person name="Foster-Nyarko E."/>
            <person name="Jarju S."/>
            <person name="Secka A."/>
            <person name="Antonio M."/>
            <person name="Oren A."/>
            <person name="Chaudhuri R.R."/>
            <person name="La Ragione R."/>
            <person name="Hildebrand F."/>
            <person name="Pallen M.J."/>
        </authorList>
    </citation>
    <scope>NUCLEOTIDE SEQUENCE</scope>
    <source>
        <strain evidence="4">ChiW16-3235</strain>
    </source>
</reference>
<comment type="similarity">
    <text evidence="1">Belongs to the peptidase C59 family.</text>
</comment>
<evidence type="ECO:0000313" key="5">
    <source>
        <dbReference type="Proteomes" id="UP000823913"/>
    </source>
</evidence>
<evidence type="ECO:0000256" key="1">
    <source>
        <dbReference type="ARBA" id="ARBA00006625"/>
    </source>
</evidence>
<accession>A0A9D1J8P0</accession>
<keyword evidence="2 4" id="KW-0378">Hydrolase</keyword>
<dbReference type="InterPro" id="IPR029132">
    <property type="entry name" value="CBAH/NAAA_C"/>
</dbReference>
<dbReference type="Gene3D" id="3.60.60.10">
    <property type="entry name" value="Penicillin V Acylase, Chain A"/>
    <property type="match status" value="1"/>
</dbReference>
<protein>
    <submittedName>
        <fullName evidence="4">Linear amide C-N hydrolase</fullName>
    </submittedName>
</protein>
<proteinExistence type="inferred from homology"/>
<feature type="domain" description="Choloylglycine hydrolase/NAAA C-terminal" evidence="3">
    <location>
        <begin position="2"/>
        <end position="292"/>
    </location>
</feature>